<dbReference type="GeneID" id="28935685"/>
<dbReference type="VEuPathDB" id="FungiDB:T552_00887"/>
<comment type="caution">
    <text evidence="2">The sequence shown here is derived from an EMBL/GenBank/DDBJ whole genome shotgun (WGS) entry which is preliminary data.</text>
</comment>
<name>A0A0W4ZMT4_PNEC8</name>
<protein>
    <submittedName>
        <fullName evidence="2">Uncharacterized protein</fullName>
    </submittedName>
</protein>
<feature type="compositionally biased region" description="Low complexity" evidence="1">
    <location>
        <begin position="629"/>
        <end position="639"/>
    </location>
</feature>
<feature type="compositionally biased region" description="Polar residues" evidence="1">
    <location>
        <begin position="655"/>
        <end position="668"/>
    </location>
</feature>
<organism evidence="2 3">
    <name type="scientific">Pneumocystis carinii (strain B80)</name>
    <name type="common">Rat pneumocystis pneumonia agent</name>
    <name type="synonym">Pneumocystis carinii f. sp. carinii</name>
    <dbReference type="NCBI Taxonomy" id="1408658"/>
    <lineage>
        <taxon>Eukaryota</taxon>
        <taxon>Fungi</taxon>
        <taxon>Dikarya</taxon>
        <taxon>Ascomycota</taxon>
        <taxon>Taphrinomycotina</taxon>
        <taxon>Pneumocystomycetes</taxon>
        <taxon>Pneumocystaceae</taxon>
        <taxon>Pneumocystis</taxon>
    </lineage>
</organism>
<dbReference type="RefSeq" id="XP_018226665.1">
    <property type="nucleotide sequence ID" value="XM_018369483.1"/>
</dbReference>
<feature type="region of interest" description="Disordered" evidence="1">
    <location>
        <begin position="701"/>
        <end position="720"/>
    </location>
</feature>
<keyword evidence="3" id="KW-1185">Reference proteome</keyword>
<accession>A0A0W4ZMT4</accession>
<feature type="compositionally biased region" description="Low complexity" evidence="1">
    <location>
        <begin position="701"/>
        <end position="719"/>
    </location>
</feature>
<evidence type="ECO:0000256" key="1">
    <source>
        <dbReference type="SAM" id="MobiDB-lite"/>
    </source>
</evidence>
<proteinExistence type="predicted"/>
<feature type="compositionally biased region" description="Low complexity" evidence="1">
    <location>
        <begin position="669"/>
        <end position="680"/>
    </location>
</feature>
<evidence type="ECO:0000313" key="3">
    <source>
        <dbReference type="Proteomes" id="UP000054454"/>
    </source>
</evidence>
<reference evidence="3" key="1">
    <citation type="journal article" date="2016" name="Nat. Commun.">
        <title>Genome analysis of three Pneumocystis species reveals adaptation mechanisms to life exclusively in mammalian hosts.</title>
        <authorList>
            <person name="Ma L."/>
            <person name="Chen Z."/>
            <person name="Huang D.W."/>
            <person name="Kutty G."/>
            <person name="Ishihara M."/>
            <person name="Wang H."/>
            <person name="Abouelleil A."/>
            <person name="Bishop L."/>
            <person name="Davey E."/>
            <person name="Deng R."/>
            <person name="Deng X."/>
            <person name="Fan L."/>
            <person name="Fantoni G."/>
            <person name="Fitzgerald M."/>
            <person name="Gogineni E."/>
            <person name="Goldberg J.M."/>
            <person name="Handley G."/>
            <person name="Hu X."/>
            <person name="Huber C."/>
            <person name="Jiao X."/>
            <person name="Jones K."/>
            <person name="Levin J.Z."/>
            <person name="Liu Y."/>
            <person name="Macdonald P."/>
            <person name="Melnikov A."/>
            <person name="Raley C."/>
            <person name="Sassi M."/>
            <person name="Sherman B.T."/>
            <person name="Song X."/>
            <person name="Sykes S."/>
            <person name="Tran B."/>
            <person name="Walsh L."/>
            <person name="Xia Y."/>
            <person name="Yang J."/>
            <person name="Young S."/>
            <person name="Zeng Q."/>
            <person name="Zheng X."/>
            <person name="Stephens R."/>
            <person name="Nusbaum C."/>
            <person name="Birren B.W."/>
            <person name="Azadi P."/>
            <person name="Lempicki R.A."/>
            <person name="Cuomo C.A."/>
            <person name="Kovacs J.A."/>
        </authorList>
    </citation>
    <scope>NUCLEOTIDE SEQUENCE [LARGE SCALE GENOMIC DNA]</scope>
    <source>
        <strain evidence="3">B80</strain>
    </source>
</reference>
<feature type="compositionally biased region" description="Basic and acidic residues" evidence="1">
    <location>
        <begin position="681"/>
        <end position="693"/>
    </location>
</feature>
<dbReference type="OrthoDB" id="5382953at2759"/>
<feature type="compositionally biased region" description="Basic and acidic residues" evidence="1">
    <location>
        <begin position="640"/>
        <end position="652"/>
    </location>
</feature>
<dbReference type="EMBL" id="LFVZ01000004">
    <property type="protein sequence ID" value="KTW29678.1"/>
    <property type="molecule type" value="Genomic_DNA"/>
</dbReference>
<evidence type="ECO:0000313" key="2">
    <source>
        <dbReference type="EMBL" id="KTW29678.1"/>
    </source>
</evidence>
<dbReference type="AlphaFoldDB" id="A0A0W4ZMT4"/>
<gene>
    <name evidence="2" type="ORF">T552_00887</name>
</gene>
<feature type="region of interest" description="Disordered" evidence="1">
    <location>
        <begin position="629"/>
        <end position="694"/>
    </location>
</feature>
<sequence>MREDQAFRPLKQGTIDDLPQCELAYVYITRHAYSRLKIEEKDEPEDIFDAIERGPFVVTGVIRIIKDKQSQYRYNSEKIVFIKLMNVYLYKIERLSNNLLLIWIIGQRALYVIQSVCDEYKETYNIVTEKADLYSDLRIIRENETKKCKFTFHEYLEQISYVWEEEKSKIKDKIIKYSKFLFFMMLDDTILDWPKSLFFKDLVELCSDSFELAKLNKKKAEILRNNAIDILELTNGFSNTKDSFTENHDQELDNFQLQNNFFNINFSLKELQNDTLTYPFPRTNAEGRKLYNDLKKALMHVSFKPKDLDIDMAAIFLGNDLNSVNDMKEKIKSHAEGLIDLIKMSKKWEKSNLFKQLSNITKGIDIPLKKTKSMLLKNENQKKGLYKRKNRRMYNTSFKKIDKEMSLFHLIDNSSSEGSSNTTFQRNILSKKEFLQKIMNQLVSELIESQKYAKRYNLKIFIHNMTNIFKISYKTTLKFILENIESFIGLVTQKHTEIYKDLENMLIFKSEFLNNSKAKPSNKKHKDSSYSYNLLKSNILDSIEDSSFKNKNESSKKSVTTDNTCESLDSKAALESNTISTENKISDSLNNLYESPNMELNIQKFDNALINLRKTEKRLKEAISHNSSKSLFNTNSTFNNKKENEKEYHNNSKSDVMNISSSDTNLKDNSLSNNIINTSNHETKSHDSDEMSDKSLVLSKKNITNSSNSNKNNDKNIYLNKKDESNDPVINDNYTFNQFKKSLFEFNLIQPGRGKPMLQIIQLPSTQPSQNSKLWFCPLKNCNYFSETLVPNKYFKAIIKHLKYHKDNFSSKHGHKNFNQPQNNMVRDFVEKLETIAESWKP</sequence>
<dbReference type="Proteomes" id="UP000054454">
    <property type="component" value="Unassembled WGS sequence"/>
</dbReference>